<gene>
    <name evidence="3" type="ORF">RHODO2019_14255</name>
</gene>
<evidence type="ECO:0000313" key="3">
    <source>
        <dbReference type="EMBL" id="UZJ24305.1"/>
    </source>
</evidence>
<dbReference type="Pfam" id="PF06240">
    <property type="entry name" value="COXG"/>
    <property type="match status" value="1"/>
</dbReference>
<dbReference type="Proteomes" id="UP001164965">
    <property type="component" value="Chromosome"/>
</dbReference>
<protein>
    <submittedName>
        <fullName evidence="3">SRPBCC family protein</fullName>
    </submittedName>
</protein>
<feature type="transmembrane region" description="Helical" evidence="2">
    <location>
        <begin position="249"/>
        <end position="267"/>
    </location>
</feature>
<proteinExistence type="predicted"/>
<dbReference type="InterPro" id="IPR023393">
    <property type="entry name" value="START-like_dom_sf"/>
</dbReference>
<evidence type="ECO:0000256" key="2">
    <source>
        <dbReference type="SAM" id="Phobius"/>
    </source>
</evidence>
<reference evidence="3" key="1">
    <citation type="submission" date="2022-10" db="EMBL/GenBank/DDBJ databases">
        <title>Rhodococcus sp.75.</title>
        <authorList>
            <person name="Sun M."/>
        </authorList>
    </citation>
    <scope>NUCLEOTIDE SEQUENCE</scope>
    <source>
        <strain evidence="3">75</strain>
    </source>
</reference>
<dbReference type="SUPFAM" id="SSF55961">
    <property type="entry name" value="Bet v1-like"/>
    <property type="match status" value="1"/>
</dbReference>
<dbReference type="EMBL" id="CP110615">
    <property type="protein sequence ID" value="UZJ24305.1"/>
    <property type="molecule type" value="Genomic_DNA"/>
</dbReference>
<accession>A0ABY6NY62</accession>
<dbReference type="PANTHER" id="PTHR38588">
    <property type="entry name" value="BLL0334 PROTEIN"/>
    <property type="match status" value="1"/>
</dbReference>
<dbReference type="CDD" id="cd07823">
    <property type="entry name" value="SRPBCC_5"/>
    <property type="match status" value="1"/>
</dbReference>
<sequence length="269" mass="27363">MDLENTFVVEAPIADVWDAFLEPDRVAPCFPGAKLTESDATSFMGTVKVKLGPIAMLYKGTGVYVDTDESARKAVIKANGKDSRGNGQANATVTMTLAETTPTSTTVVVATDLSITGKPAQLGRGIITEVAGKIIGQFADCLGQRLGAEADAIEAEDAADTPVEAVSAADSSVPDSAVPDSAVPDSSAPESNGVVTGSAPQATEVPVAVTPKPSPSPTPRPRPKVDYPPTPDAIDLLESGAGTAVAKRVAPVAVGAVLGGLVVWLITRS</sequence>
<feature type="compositionally biased region" description="Pro residues" evidence="1">
    <location>
        <begin position="212"/>
        <end position="231"/>
    </location>
</feature>
<keyword evidence="2" id="KW-0472">Membrane</keyword>
<dbReference type="Gene3D" id="3.30.530.20">
    <property type="match status" value="1"/>
</dbReference>
<feature type="compositionally biased region" description="Low complexity" evidence="1">
    <location>
        <begin position="160"/>
        <end position="191"/>
    </location>
</feature>
<keyword evidence="2" id="KW-1133">Transmembrane helix</keyword>
<keyword evidence="2" id="KW-0812">Transmembrane</keyword>
<evidence type="ECO:0000313" key="4">
    <source>
        <dbReference type="Proteomes" id="UP001164965"/>
    </source>
</evidence>
<organism evidence="3 4">
    <name type="scientific">Rhodococcus antarcticus</name>
    <dbReference type="NCBI Taxonomy" id="2987751"/>
    <lineage>
        <taxon>Bacteria</taxon>
        <taxon>Bacillati</taxon>
        <taxon>Actinomycetota</taxon>
        <taxon>Actinomycetes</taxon>
        <taxon>Mycobacteriales</taxon>
        <taxon>Nocardiaceae</taxon>
        <taxon>Rhodococcus</taxon>
    </lineage>
</organism>
<name>A0ABY6NY62_9NOCA</name>
<evidence type="ECO:0000256" key="1">
    <source>
        <dbReference type="SAM" id="MobiDB-lite"/>
    </source>
</evidence>
<keyword evidence="4" id="KW-1185">Reference proteome</keyword>
<dbReference type="InterPro" id="IPR010419">
    <property type="entry name" value="CO_DH_gsu"/>
</dbReference>
<dbReference type="PANTHER" id="PTHR38588:SF1">
    <property type="entry name" value="BLL0334 PROTEIN"/>
    <property type="match status" value="1"/>
</dbReference>
<dbReference type="RefSeq" id="WP_265382412.1">
    <property type="nucleotide sequence ID" value="NZ_CP110615.1"/>
</dbReference>
<feature type="region of interest" description="Disordered" evidence="1">
    <location>
        <begin position="155"/>
        <end position="233"/>
    </location>
</feature>